<evidence type="ECO:0000256" key="6">
    <source>
        <dbReference type="ARBA" id="ARBA00022729"/>
    </source>
</evidence>
<dbReference type="GO" id="GO:0006508">
    <property type="term" value="P:proteolysis"/>
    <property type="evidence" value="ECO:0007669"/>
    <property type="project" value="UniProtKB-KW"/>
</dbReference>
<keyword evidence="11" id="KW-0378">Hydrolase</keyword>
<keyword evidence="9" id="KW-0325">Glycoprotein</keyword>
<evidence type="ECO:0000256" key="13">
    <source>
        <dbReference type="SAM" id="SignalP"/>
    </source>
</evidence>
<evidence type="ECO:0000259" key="14">
    <source>
        <dbReference type="PROSITE" id="PS50240"/>
    </source>
</evidence>
<evidence type="ECO:0000256" key="7">
    <source>
        <dbReference type="ARBA" id="ARBA00023026"/>
    </source>
</evidence>
<feature type="domain" description="Peptidase S1" evidence="14">
    <location>
        <begin position="61"/>
        <end position="283"/>
    </location>
</feature>
<evidence type="ECO:0000256" key="8">
    <source>
        <dbReference type="ARBA" id="ARBA00023157"/>
    </source>
</evidence>
<dbReference type="Proteomes" id="UP000702964">
    <property type="component" value="Unassembled WGS sequence"/>
</dbReference>
<reference evidence="15" key="2">
    <citation type="submission" date="2020-02" db="EMBL/GenBank/DDBJ databases">
        <authorList>
            <person name="Studholme D.J."/>
        </authorList>
    </citation>
    <scope>NUCLEOTIDE SEQUENCE</scope>
    <source>
        <strain evidence="15">00238/432</strain>
    </source>
</reference>
<evidence type="ECO:0000256" key="1">
    <source>
        <dbReference type="ARBA" id="ARBA00004604"/>
    </source>
</evidence>
<feature type="compositionally biased region" description="Basic residues" evidence="12">
    <location>
        <begin position="376"/>
        <end position="389"/>
    </location>
</feature>
<comment type="subcellular location">
    <subcellularLocation>
        <location evidence="1">Nucleus</location>
        <location evidence="1">Nucleolus</location>
    </subcellularLocation>
    <subcellularLocation>
        <location evidence="2">Secreted</location>
    </subcellularLocation>
</comment>
<evidence type="ECO:0000313" key="15">
    <source>
        <dbReference type="EMBL" id="KAF4319267.1"/>
    </source>
</evidence>
<dbReference type="InterPro" id="IPR050430">
    <property type="entry name" value="Peptidase_S1"/>
</dbReference>
<dbReference type="GO" id="GO:0030688">
    <property type="term" value="C:preribosome, small subunit precursor"/>
    <property type="evidence" value="ECO:0007669"/>
    <property type="project" value="InterPro"/>
</dbReference>
<keyword evidence="5" id="KW-0964">Secreted</keyword>
<dbReference type="InterPro" id="IPR033116">
    <property type="entry name" value="TRYPSIN_SER"/>
</dbReference>
<feature type="region of interest" description="Disordered" evidence="12">
    <location>
        <begin position="367"/>
        <end position="389"/>
    </location>
</feature>
<dbReference type="Gene3D" id="2.40.10.10">
    <property type="entry name" value="Trypsin-like serine proteases"/>
    <property type="match status" value="1"/>
</dbReference>
<dbReference type="CDD" id="cd00190">
    <property type="entry name" value="Tryp_SPc"/>
    <property type="match status" value="1"/>
</dbReference>
<keyword evidence="11" id="KW-0645">Protease</keyword>
<dbReference type="GO" id="GO:0030686">
    <property type="term" value="C:90S preribosome"/>
    <property type="evidence" value="ECO:0007669"/>
    <property type="project" value="InterPro"/>
</dbReference>
<dbReference type="GO" id="GO:0004252">
    <property type="term" value="F:serine-type endopeptidase activity"/>
    <property type="evidence" value="ECO:0007669"/>
    <property type="project" value="InterPro"/>
</dbReference>
<evidence type="ECO:0000256" key="12">
    <source>
        <dbReference type="SAM" id="MobiDB-lite"/>
    </source>
</evidence>
<dbReference type="PANTHER" id="PTHR24276">
    <property type="entry name" value="POLYSERASE-RELATED"/>
    <property type="match status" value="1"/>
</dbReference>
<comment type="similarity">
    <text evidence="3">Belongs to the peptidase S1 family.</text>
</comment>
<dbReference type="Pfam" id="PF00089">
    <property type="entry name" value="Trypsin"/>
    <property type="match status" value="1"/>
</dbReference>
<dbReference type="PROSITE" id="PS00135">
    <property type="entry name" value="TRYPSIN_SER"/>
    <property type="match status" value="1"/>
</dbReference>
<accession>A0A8J4W621</accession>
<keyword evidence="8" id="KW-1015">Disulfide bond</keyword>
<dbReference type="InterPro" id="IPR001254">
    <property type="entry name" value="Trypsin_dom"/>
</dbReference>
<evidence type="ECO:0000256" key="2">
    <source>
        <dbReference type="ARBA" id="ARBA00004613"/>
    </source>
</evidence>
<dbReference type="SMART" id="SM00020">
    <property type="entry name" value="Tryp_SPc"/>
    <property type="match status" value="1"/>
</dbReference>
<dbReference type="EMBL" id="AOFI03000226">
    <property type="protein sequence ID" value="KAF4319267.1"/>
    <property type="molecule type" value="Genomic_DNA"/>
</dbReference>
<proteinExistence type="inferred from homology"/>
<dbReference type="Pfam" id="PF15341">
    <property type="entry name" value="SLX9"/>
    <property type="match status" value="1"/>
</dbReference>
<evidence type="ECO:0000256" key="11">
    <source>
        <dbReference type="RuleBase" id="RU363034"/>
    </source>
</evidence>
<dbReference type="InterPro" id="IPR009003">
    <property type="entry name" value="Peptidase_S1_PA"/>
</dbReference>
<dbReference type="PANTHER" id="PTHR24276:SF98">
    <property type="entry name" value="FI18310P1-RELATED"/>
    <property type="match status" value="1"/>
</dbReference>
<evidence type="ECO:0000256" key="3">
    <source>
        <dbReference type="ARBA" id="ARBA00007664"/>
    </source>
</evidence>
<dbReference type="AlphaFoldDB" id="A0A8J4W621"/>
<dbReference type="InterPro" id="IPR028160">
    <property type="entry name" value="Slx9-like"/>
</dbReference>
<keyword evidence="11" id="KW-0720">Serine protease</keyword>
<keyword evidence="7" id="KW-0843">Virulence</keyword>
<dbReference type="GO" id="GO:0005730">
    <property type="term" value="C:nucleolus"/>
    <property type="evidence" value="ECO:0007669"/>
    <property type="project" value="UniProtKB-SubCell"/>
</dbReference>
<evidence type="ECO:0000256" key="5">
    <source>
        <dbReference type="ARBA" id="ARBA00022525"/>
    </source>
</evidence>
<feature type="signal peptide" evidence="13">
    <location>
        <begin position="1"/>
        <end position="22"/>
    </location>
</feature>
<protein>
    <recommendedName>
        <fullName evidence="14">Peptidase S1 domain-containing protein</fullName>
    </recommendedName>
</protein>
<dbReference type="InterPro" id="IPR043504">
    <property type="entry name" value="Peptidase_S1_PA_chymotrypsin"/>
</dbReference>
<feature type="chain" id="PRO_5035313454" description="Peptidase S1 domain-containing protein" evidence="13">
    <location>
        <begin position="23"/>
        <end position="454"/>
    </location>
</feature>
<gene>
    <name evidence="15" type="ORF">G195_006617</name>
</gene>
<dbReference type="SUPFAM" id="SSF50494">
    <property type="entry name" value="Trypsin-like serine proteases"/>
    <property type="match status" value="1"/>
</dbReference>
<dbReference type="GO" id="GO:0005576">
    <property type="term" value="C:extracellular region"/>
    <property type="evidence" value="ECO:0007669"/>
    <property type="project" value="UniProtKB-SubCell"/>
</dbReference>
<name>A0A8J4W621_9STRA</name>
<evidence type="ECO:0000256" key="9">
    <source>
        <dbReference type="ARBA" id="ARBA00023180"/>
    </source>
</evidence>
<dbReference type="GO" id="GO:0000462">
    <property type="term" value="P:maturation of SSU-rRNA from tricistronic rRNA transcript (SSU-rRNA, 5.8S rRNA, LSU-rRNA)"/>
    <property type="evidence" value="ECO:0007669"/>
    <property type="project" value="InterPro"/>
</dbReference>
<reference evidence="15" key="1">
    <citation type="journal article" date="2015" name="Genom Data">
        <title>Draft genome sequences of Phytophthora kernoviae and Phytophthora ramorum lineage EU2 from Scotland.</title>
        <authorList>
            <person name="Sambles C."/>
            <person name="Schlenzig A."/>
            <person name="O'Neill P."/>
            <person name="Grant M."/>
            <person name="Studholme D.J."/>
        </authorList>
    </citation>
    <scope>NUCLEOTIDE SEQUENCE</scope>
    <source>
        <strain evidence="15">00238/432</strain>
    </source>
</reference>
<dbReference type="InterPro" id="IPR001314">
    <property type="entry name" value="Peptidase_S1A"/>
</dbReference>
<dbReference type="InterPro" id="IPR018114">
    <property type="entry name" value="TRYPSIN_HIS"/>
</dbReference>
<evidence type="ECO:0000256" key="4">
    <source>
        <dbReference type="ARBA" id="ARBA00011022"/>
    </source>
</evidence>
<dbReference type="PROSITE" id="PS50240">
    <property type="entry name" value="TRYPSIN_DOM"/>
    <property type="match status" value="1"/>
</dbReference>
<evidence type="ECO:0000313" key="16">
    <source>
        <dbReference type="Proteomes" id="UP000702964"/>
    </source>
</evidence>
<comment type="caution">
    <text evidence="15">The sequence shown here is derived from an EMBL/GenBank/DDBJ whole genome shotgun (WGS) entry which is preliminary data.</text>
</comment>
<organism evidence="15 16">
    <name type="scientific">Phytophthora kernoviae 00238/432</name>
    <dbReference type="NCBI Taxonomy" id="1284355"/>
    <lineage>
        <taxon>Eukaryota</taxon>
        <taxon>Sar</taxon>
        <taxon>Stramenopiles</taxon>
        <taxon>Oomycota</taxon>
        <taxon>Peronosporomycetes</taxon>
        <taxon>Peronosporales</taxon>
        <taxon>Peronosporaceae</taxon>
        <taxon>Phytophthora</taxon>
    </lineage>
</organism>
<sequence length="454" mass="48162">MNIIGLQRVAIVAAILAANVDGLGHQSKLNYQEYHSQLLANKPMAMNRDQEPITADIEPLILGGGIVPPGTKTYTTGVRPTANGTDFCGGSLITPTHVLTAAHCNAGDIQFVSVGTHFLSGTEDGEQIKVVNKTRHPKYASETNAYDFLVLELETASSFPPVALAKADGSNVVDGGNATVMGWGATTQGGYQSNELLRVDVPIVNNSACAKVLDVDSTMLCAGGVLDKDSCQGDSGGPLILEQSDEDVLIGVVSWGNGCGLAGYPGVYARVSVAVEWLNAVAPAVAATFGDQEEDVVPVDNEADDGVEEGQSLSRGQRKRLKRRAAFMRKMGMVSRVAQEQMDEQKTKENGMFADLEALQNSLFEADTANSDNKGTKHGKKKALSGKQRQKLAVRELGQLKAVQTHQSFKSDPFAAIQAHLQNTVVQANQELLQKTNAAAAKRAGGANKMDVEA</sequence>
<dbReference type="PROSITE" id="PS00134">
    <property type="entry name" value="TRYPSIN_HIS"/>
    <property type="match status" value="1"/>
</dbReference>
<dbReference type="FunFam" id="2.40.10.10:FF:000156">
    <property type="entry name" value="MIP06385p"/>
    <property type="match status" value="1"/>
</dbReference>
<comment type="similarity">
    <text evidence="4">Belongs to the SLX9 family.</text>
</comment>
<keyword evidence="10" id="KW-0539">Nucleus</keyword>
<keyword evidence="6 13" id="KW-0732">Signal</keyword>
<dbReference type="PRINTS" id="PR00722">
    <property type="entry name" value="CHYMOTRYPSIN"/>
</dbReference>
<evidence type="ECO:0000256" key="10">
    <source>
        <dbReference type="ARBA" id="ARBA00023242"/>
    </source>
</evidence>